<evidence type="ECO:0000313" key="1">
    <source>
        <dbReference type="EMBL" id="EXM39016.1"/>
    </source>
</evidence>
<dbReference type="Proteomes" id="UP000021369">
    <property type="component" value="Unassembled WGS sequence"/>
</dbReference>
<dbReference type="EMBL" id="JEOB01000003">
    <property type="protein sequence ID" value="EXM39016.1"/>
    <property type="molecule type" value="Genomic_DNA"/>
</dbReference>
<dbReference type="RefSeq" id="WP_037288452.1">
    <property type="nucleotide sequence ID" value="NZ_JEOB01000003.1"/>
</dbReference>
<comment type="caution">
    <text evidence="1">The sequence shown here is derived from an EMBL/GenBank/DDBJ whole genome shotgun (WGS) entry which is preliminary data.</text>
</comment>
<proteinExistence type="predicted"/>
<protein>
    <recommendedName>
        <fullName evidence="3">DUF2383 domain-containing protein</fullName>
    </recommendedName>
</protein>
<evidence type="ECO:0000313" key="2">
    <source>
        <dbReference type="Proteomes" id="UP000021369"/>
    </source>
</evidence>
<sequence>MIEKDTVRLLRECDAGAKMGVSSIEDTMEFRLSEPLKNILENSREQHMEMNKVINERLERFSDEGKDPPMMAELMGKIKANFKLVTDDTDKAAAEFITDGCNMGIKSLSKYLNQYAAAEEYSKDITKKLIALEEELARELRGFL</sequence>
<organism evidence="1 2">
    <name type="scientific">Ruminococcus albus SY3</name>
    <dbReference type="NCBI Taxonomy" id="1341156"/>
    <lineage>
        <taxon>Bacteria</taxon>
        <taxon>Bacillati</taxon>
        <taxon>Bacillota</taxon>
        <taxon>Clostridia</taxon>
        <taxon>Eubacteriales</taxon>
        <taxon>Oscillospiraceae</taxon>
        <taxon>Ruminococcus</taxon>
    </lineage>
</organism>
<dbReference type="InterPro" id="IPR012347">
    <property type="entry name" value="Ferritin-like"/>
</dbReference>
<reference evidence="1 2" key="1">
    <citation type="submission" date="2013-06" db="EMBL/GenBank/DDBJ databases">
        <title>Rumen cellulosomics: divergent fiber-degrading strategies revealed by comparative genome-wide analysis of six Ruminococcal strains.</title>
        <authorList>
            <person name="Dassa B."/>
            <person name="Borovok I."/>
            <person name="Lamed R."/>
            <person name="Flint H."/>
            <person name="Yeoman C.J."/>
            <person name="White B."/>
            <person name="Bayer E.A."/>
        </authorList>
    </citation>
    <scope>NUCLEOTIDE SEQUENCE [LARGE SCALE GENOMIC DNA]</scope>
    <source>
        <strain evidence="1 2">SY3</strain>
    </source>
</reference>
<keyword evidence="2" id="KW-1185">Reference proteome</keyword>
<name>A0A011VUW5_RUMAL</name>
<accession>A0A011VUW5</accession>
<gene>
    <name evidence="1" type="ORF">RASY3_12020</name>
</gene>
<dbReference type="PATRIC" id="fig|1341156.4.peg.2342"/>
<dbReference type="OrthoDB" id="1651292at2"/>
<dbReference type="AlphaFoldDB" id="A0A011VUW5"/>
<evidence type="ECO:0008006" key="3">
    <source>
        <dbReference type="Google" id="ProtNLM"/>
    </source>
</evidence>
<dbReference type="Gene3D" id="1.20.1260.10">
    <property type="match status" value="1"/>
</dbReference>